<feature type="transmembrane region" description="Helical" evidence="2">
    <location>
        <begin position="252"/>
        <end position="273"/>
    </location>
</feature>
<gene>
    <name evidence="3" type="ORF">clem_08195</name>
</gene>
<proteinExistence type="predicted"/>
<dbReference type="KEGG" id="lcd:clem_08195"/>
<evidence type="ECO:0000256" key="1">
    <source>
        <dbReference type="SAM" id="MobiDB-lite"/>
    </source>
</evidence>
<dbReference type="RefSeq" id="WP_157698209.1">
    <property type="nucleotide sequence ID" value="NZ_CP016397.1"/>
</dbReference>
<protein>
    <submittedName>
        <fullName evidence="3">Uncharacterized protein</fullName>
    </submittedName>
</protein>
<dbReference type="Proteomes" id="UP000201728">
    <property type="component" value="Chromosome"/>
</dbReference>
<organism evidence="3 4">
    <name type="scientific">Legionella clemsonensis</name>
    <dbReference type="NCBI Taxonomy" id="1867846"/>
    <lineage>
        <taxon>Bacteria</taxon>
        <taxon>Pseudomonadati</taxon>
        <taxon>Pseudomonadota</taxon>
        <taxon>Gammaproteobacteria</taxon>
        <taxon>Legionellales</taxon>
        <taxon>Legionellaceae</taxon>
        <taxon>Legionella</taxon>
    </lineage>
</organism>
<feature type="region of interest" description="Disordered" evidence="1">
    <location>
        <begin position="1"/>
        <end position="46"/>
    </location>
</feature>
<keyword evidence="2" id="KW-0472">Membrane</keyword>
<keyword evidence="4" id="KW-1185">Reference proteome</keyword>
<dbReference type="EMBL" id="CP016397">
    <property type="protein sequence ID" value="ASQ46191.1"/>
    <property type="molecule type" value="Genomic_DNA"/>
</dbReference>
<name>A0A222P2Y8_9GAMM</name>
<dbReference type="AlphaFoldDB" id="A0A222P2Y8"/>
<accession>A0A222P2Y8</accession>
<evidence type="ECO:0000256" key="2">
    <source>
        <dbReference type="SAM" id="Phobius"/>
    </source>
</evidence>
<evidence type="ECO:0000313" key="3">
    <source>
        <dbReference type="EMBL" id="ASQ46191.1"/>
    </source>
</evidence>
<keyword evidence="2" id="KW-0812">Transmembrane</keyword>
<evidence type="ECO:0000313" key="4">
    <source>
        <dbReference type="Proteomes" id="UP000201728"/>
    </source>
</evidence>
<sequence>MNNLTNTSNGSRISRKTASSSAGSNTSVYQRSQASRKQHSAAVIDLPRGVISRATASSGSSTTSGQSTMSVYLRSQRLKQGLPPHDATALRSNSSILSTDSVYYRSQRARYAFSDPGVARNKFFSDPQTLNAKKIPSVASLQTISEESAPSFTRAEIEGLYEHYLSSMETTLSDFLQVNQSGVYHSIDEKRKGEFHHNFRDKLKETTEKKRRQASITPFQSTREEVTQFAESTISSVAVATTLGTAAGGASFAIGFTAAIASFFTGAFVVLYAKEKMAHKKAKTIEKYLPPDECINFISLLGLLLAQDELKNDLALIDIVPERLDLSRIKQYLGLAPKEQANFKWKDEERYIVKKAETYVKKLFKGLEKYAKGDMKNLYDNKLINTFVSYFAFFESTNSPKVMKANISALPQM</sequence>
<feature type="compositionally biased region" description="Polar residues" evidence="1">
    <location>
        <begin position="1"/>
        <end position="33"/>
    </location>
</feature>
<reference evidence="4" key="1">
    <citation type="submission" date="2016-07" db="EMBL/GenBank/DDBJ databases">
        <authorList>
            <person name="Florea S."/>
            <person name="Webb J.S."/>
            <person name="Jaromczyk J."/>
            <person name="Schardl C.L."/>
        </authorList>
    </citation>
    <scope>NUCLEOTIDE SEQUENCE [LARGE SCALE GENOMIC DNA]</scope>
    <source>
        <strain evidence="4">CDC-D5610</strain>
    </source>
</reference>
<keyword evidence="2" id="KW-1133">Transmembrane helix</keyword>